<sequence length="494" mass="55156">MYAYVIHAYYKEIPPGARTEVERISIAGVYQSVDDANNKAKRLLQEVYGDNHLFPGGMLTLDFNPAEHFYEWWMKTCARKRHAIKTDAHGCMYIDTYPSLRGQGKLKFFVERHRFVPTFKPSPRNPSSTIASSSTQSPSSNTTIAEPTIQTTVEKDPIQEALDDEASKEQLSYEITKDGYITGAITVGEFKRITKDGYPLKRVDESQVHGQEEDLDKEAASILQELNQGNIERRRTQPLAETHILSSTSNQENTSQAPSRKRSAQDISGTNHAGLAIPEPPSKRVSQGGQIGSRAQNNAVDERRAAIANEPKVTGSGAFSVGRDRRTGALKRMLFVVTADSTSRLGFKPHYYLSKSAAARGFWKEMSDELNGVYGLKPKIKSIHELPRNGVTLDRVERDAENVMIGCRVRAPGKHWGDDDGPDVFHNYRLERFDFLVEDGFVDYGTHAQVTLITRTGTKSILIEDSMPAIQRWMAGSLDAGIDNLPRSFPLLGY</sequence>
<evidence type="ECO:0000313" key="3">
    <source>
        <dbReference type="Proteomes" id="UP000275078"/>
    </source>
</evidence>
<organism evidence="2 3">
    <name type="scientific">Ascobolus immersus RN42</name>
    <dbReference type="NCBI Taxonomy" id="1160509"/>
    <lineage>
        <taxon>Eukaryota</taxon>
        <taxon>Fungi</taxon>
        <taxon>Dikarya</taxon>
        <taxon>Ascomycota</taxon>
        <taxon>Pezizomycotina</taxon>
        <taxon>Pezizomycetes</taxon>
        <taxon>Pezizales</taxon>
        <taxon>Ascobolaceae</taxon>
        <taxon>Ascobolus</taxon>
    </lineage>
</organism>
<keyword evidence="3" id="KW-1185">Reference proteome</keyword>
<feature type="compositionally biased region" description="Low complexity" evidence="1">
    <location>
        <begin position="125"/>
        <end position="143"/>
    </location>
</feature>
<dbReference type="Proteomes" id="UP000275078">
    <property type="component" value="Unassembled WGS sequence"/>
</dbReference>
<gene>
    <name evidence="2" type="ORF">BJ508DRAFT_410390</name>
</gene>
<name>A0A3N4ITV0_ASCIM</name>
<dbReference type="EMBL" id="ML119646">
    <property type="protein sequence ID" value="RPA87630.1"/>
    <property type="molecule type" value="Genomic_DNA"/>
</dbReference>
<feature type="compositionally biased region" description="Polar residues" evidence="1">
    <location>
        <begin position="284"/>
        <end position="299"/>
    </location>
</feature>
<evidence type="ECO:0000313" key="2">
    <source>
        <dbReference type="EMBL" id="RPA87630.1"/>
    </source>
</evidence>
<feature type="region of interest" description="Disordered" evidence="1">
    <location>
        <begin position="119"/>
        <end position="151"/>
    </location>
</feature>
<accession>A0A3N4ITV0</accession>
<evidence type="ECO:0000256" key="1">
    <source>
        <dbReference type="SAM" id="MobiDB-lite"/>
    </source>
</evidence>
<feature type="compositionally biased region" description="Polar residues" evidence="1">
    <location>
        <begin position="244"/>
        <end position="258"/>
    </location>
</feature>
<proteinExistence type="predicted"/>
<protein>
    <submittedName>
        <fullName evidence="2">Uncharacterized protein</fullName>
    </submittedName>
</protein>
<reference evidence="2 3" key="1">
    <citation type="journal article" date="2018" name="Nat. Ecol. Evol.">
        <title>Pezizomycetes genomes reveal the molecular basis of ectomycorrhizal truffle lifestyle.</title>
        <authorList>
            <person name="Murat C."/>
            <person name="Payen T."/>
            <person name="Noel B."/>
            <person name="Kuo A."/>
            <person name="Morin E."/>
            <person name="Chen J."/>
            <person name="Kohler A."/>
            <person name="Krizsan K."/>
            <person name="Balestrini R."/>
            <person name="Da Silva C."/>
            <person name="Montanini B."/>
            <person name="Hainaut M."/>
            <person name="Levati E."/>
            <person name="Barry K.W."/>
            <person name="Belfiori B."/>
            <person name="Cichocki N."/>
            <person name="Clum A."/>
            <person name="Dockter R.B."/>
            <person name="Fauchery L."/>
            <person name="Guy J."/>
            <person name="Iotti M."/>
            <person name="Le Tacon F."/>
            <person name="Lindquist E.A."/>
            <person name="Lipzen A."/>
            <person name="Malagnac F."/>
            <person name="Mello A."/>
            <person name="Molinier V."/>
            <person name="Miyauchi S."/>
            <person name="Poulain J."/>
            <person name="Riccioni C."/>
            <person name="Rubini A."/>
            <person name="Sitrit Y."/>
            <person name="Splivallo R."/>
            <person name="Traeger S."/>
            <person name="Wang M."/>
            <person name="Zifcakova L."/>
            <person name="Wipf D."/>
            <person name="Zambonelli A."/>
            <person name="Paolocci F."/>
            <person name="Nowrousian M."/>
            <person name="Ottonello S."/>
            <person name="Baldrian P."/>
            <person name="Spatafora J.W."/>
            <person name="Henrissat B."/>
            <person name="Nagy L.G."/>
            <person name="Aury J.M."/>
            <person name="Wincker P."/>
            <person name="Grigoriev I.V."/>
            <person name="Bonfante P."/>
            <person name="Martin F.M."/>
        </authorList>
    </citation>
    <scope>NUCLEOTIDE SEQUENCE [LARGE SCALE GENOMIC DNA]</scope>
    <source>
        <strain evidence="2 3">RN42</strain>
    </source>
</reference>
<feature type="region of interest" description="Disordered" evidence="1">
    <location>
        <begin position="242"/>
        <end position="300"/>
    </location>
</feature>
<dbReference type="AlphaFoldDB" id="A0A3N4ITV0"/>